<protein>
    <recommendedName>
        <fullName evidence="10">ATP synthase gamma chain</fullName>
    </recommendedName>
    <alternativeName>
        <fullName evidence="10">ATP synthase F1 sector gamma subunit</fullName>
    </alternativeName>
    <alternativeName>
        <fullName evidence="10">F-ATPase gamma subunit</fullName>
    </alternativeName>
</protein>
<dbReference type="PRINTS" id="PR00126">
    <property type="entry name" value="ATPASEGAMMA"/>
</dbReference>
<dbReference type="GO" id="GO:0042777">
    <property type="term" value="P:proton motive force-driven plasma membrane ATP synthesis"/>
    <property type="evidence" value="ECO:0007669"/>
    <property type="project" value="UniProtKB-UniRule"/>
</dbReference>
<evidence type="ECO:0000256" key="8">
    <source>
        <dbReference type="ARBA" id="ARBA00023196"/>
    </source>
</evidence>
<keyword evidence="7 10" id="KW-0472">Membrane</keyword>
<dbReference type="Gene3D" id="3.40.1380.10">
    <property type="match status" value="1"/>
</dbReference>
<sequence>MASLQDIRHRIKSVKSTKQITSAMNMVATSRLRHAKEAATANRPYAQKVSEVVHAIAKNAGMDFSHPLLEKHEDGRKLVFLITSDKGLAGAYSSNACKAAEALIEKADDTDFVIVGRKGVGHFKTRGHKVIKEFIGISEHPSSEAARDIALELIRLYKTGEYREIDMVYTKFVSAISCEPKSGALLPFAPLKAEDQDDLNVEYIYEPDAATVLGFILPQYLFTVVYAALLQSAASELSSRMNAMSNATDNAEDLMDKLNLHYNKVRQAGITREITEIVGGAEALK</sequence>
<organism evidence="11 12">
    <name type="scientific">Mitsuokella jalaludinii</name>
    <dbReference type="NCBI Taxonomy" id="187979"/>
    <lineage>
        <taxon>Bacteria</taxon>
        <taxon>Bacillati</taxon>
        <taxon>Bacillota</taxon>
        <taxon>Negativicutes</taxon>
        <taxon>Selenomonadales</taxon>
        <taxon>Selenomonadaceae</taxon>
        <taxon>Mitsuokella</taxon>
    </lineage>
</organism>
<proteinExistence type="inferred from homology"/>
<comment type="similarity">
    <text evidence="3 10">Belongs to the ATPase gamma chain family.</text>
</comment>
<dbReference type="OrthoDB" id="9812769at2"/>
<evidence type="ECO:0000256" key="7">
    <source>
        <dbReference type="ARBA" id="ARBA00023136"/>
    </source>
</evidence>
<comment type="function">
    <text evidence="1 10">Produces ATP from ADP in the presence of a proton gradient across the membrane. The gamma chain is believed to be important in regulating ATPase activity and the flow of protons through the CF(0) complex.</text>
</comment>
<dbReference type="PANTHER" id="PTHR11693:SF22">
    <property type="entry name" value="ATP SYNTHASE SUBUNIT GAMMA, MITOCHONDRIAL"/>
    <property type="match status" value="1"/>
</dbReference>
<keyword evidence="5 10" id="KW-0375">Hydrogen ion transport</keyword>
<keyword evidence="9 10" id="KW-0066">ATP synthesis</keyword>
<dbReference type="GO" id="GO:0005524">
    <property type="term" value="F:ATP binding"/>
    <property type="evidence" value="ECO:0007669"/>
    <property type="project" value="UniProtKB-UniRule"/>
</dbReference>
<dbReference type="InterPro" id="IPR023632">
    <property type="entry name" value="ATP_synth_F1_gsu_CS"/>
</dbReference>
<keyword evidence="12" id="KW-1185">Reference proteome</keyword>
<dbReference type="RefSeq" id="WP_036375743.1">
    <property type="nucleotide sequence ID" value="NZ_CABIWZ010000005.1"/>
</dbReference>
<evidence type="ECO:0000256" key="5">
    <source>
        <dbReference type="ARBA" id="ARBA00022781"/>
    </source>
</evidence>
<evidence type="ECO:0000256" key="10">
    <source>
        <dbReference type="HAMAP-Rule" id="MF_00815"/>
    </source>
</evidence>
<dbReference type="InterPro" id="IPR000131">
    <property type="entry name" value="ATP_synth_F1_gsu"/>
</dbReference>
<dbReference type="GO" id="GO:0046933">
    <property type="term" value="F:proton-transporting ATP synthase activity, rotational mechanism"/>
    <property type="evidence" value="ECO:0007669"/>
    <property type="project" value="UniProtKB-UniRule"/>
</dbReference>
<reference evidence="11 12" key="1">
    <citation type="submission" date="2015-09" db="EMBL/GenBank/DDBJ databases">
        <authorList>
            <consortium name="Pathogen Informatics"/>
        </authorList>
    </citation>
    <scope>NUCLEOTIDE SEQUENCE [LARGE SCALE GENOMIC DNA]</scope>
    <source>
        <strain evidence="11 12">2789STDY5608828</strain>
    </source>
</reference>
<comment type="subcellular location">
    <subcellularLocation>
        <location evidence="10">Cell membrane</location>
        <topology evidence="10">Peripheral membrane protein</topology>
    </subcellularLocation>
    <subcellularLocation>
        <location evidence="2">Membrane</location>
        <topology evidence="2">Peripheral membrane protein</topology>
    </subcellularLocation>
</comment>
<keyword evidence="4 10" id="KW-0813">Transport</keyword>
<dbReference type="AlphaFoldDB" id="A0A173YSS3"/>
<evidence type="ECO:0000313" key="11">
    <source>
        <dbReference type="EMBL" id="CUN66964.1"/>
    </source>
</evidence>
<keyword evidence="8 10" id="KW-0139">CF(1)</keyword>
<dbReference type="NCBIfam" id="TIGR01146">
    <property type="entry name" value="ATPsyn_F1gamma"/>
    <property type="match status" value="1"/>
</dbReference>
<dbReference type="InterPro" id="IPR035968">
    <property type="entry name" value="ATP_synth_F1_ATPase_gsu"/>
</dbReference>
<dbReference type="STRING" id="187979.ERS852385_01054"/>
<dbReference type="CDD" id="cd12151">
    <property type="entry name" value="F1-ATPase_gamma"/>
    <property type="match status" value="1"/>
</dbReference>
<dbReference type="Gene3D" id="1.10.287.80">
    <property type="entry name" value="ATP synthase, gamma subunit, helix hairpin domain"/>
    <property type="match status" value="1"/>
</dbReference>
<dbReference type="PROSITE" id="PS00153">
    <property type="entry name" value="ATPASE_GAMMA"/>
    <property type="match status" value="1"/>
</dbReference>
<name>A0A173YSS3_9FIRM</name>
<dbReference type="GeneID" id="83710369"/>
<gene>
    <name evidence="10 11" type="primary">atpG</name>
    <name evidence="11" type="ORF">ERS852385_01054</name>
</gene>
<accession>A0A173YSS3</accession>
<evidence type="ECO:0000256" key="6">
    <source>
        <dbReference type="ARBA" id="ARBA00023065"/>
    </source>
</evidence>
<evidence type="ECO:0000313" key="12">
    <source>
        <dbReference type="Proteomes" id="UP000095546"/>
    </source>
</evidence>
<evidence type="ECO:0000256" key="3">
    <source>
        <dbReference type="ARBA" id="ARBA00007681"/>
    </source>
</evidence>
<dbReference type="GO" id="GO:0045259">
    <property type="term" value="C:proton-transporting ATP synthase complex"/>
    <property type="evidence" value="ECO:0007669"/>
    <property type="project" value="UniProtKB-KW"/>
</dbReference>
<evidence type="ECO:0000256" key="9">
    <source>
        <dbReference type="ARBA" id="ARBA00023310"/>
    </source>
</evidence>
<dbReference type="SUPFAM" id="SSF52943">
    <property type="entry name" value="ATP synthase (F1-ATPase), gamma subunit"/>
    <property type="match status" value="1"/>
</dbReference>
<dbReference type="HAMAP" id="MF_00815">
    <property type="entry name" value="ATP_synth_gamma_bact"/>
    <property type="match status" value="1"/>
</dbReference>
<comment type="subunit">
    <text evidence="10">F-type ATPases have 2 components, CF(1) - the catalytic core - and CF(0) - the membrane proton channel. CF(1) has five subunits: alpha(3), beta(3), gamma(1), delta(1), epsilon(1). CF(0) has three main subunits: a, b and c.</text>
</comment>
<dbReference type="Pfam" id="PF00231">
    <property type="entry name" value="ATP-synt"/>
    <property type="match status" value="1"/>
</dbReference>
<evidence type="ECO:0000256" key="1">
    <source>
        <dbReference type="ARBA" id="ARBA00003456"/>
    </source>
</evidence>
<dbReference type="GO" id="GO:0005886">
    <property type="term" value="C:plasma membrane"/>
    <property type="evidence" value="ECO:0007669"/>
    <property type="project" value="UniProtKB-SubCell"/>
</dbReference>
<dbReference type="eggNOG" id="COG0224">
    <property type="taxonomic scope" value="Bacteria"/>
</dbReference>
<dbReference type="PANTHER" id="PTHR11693">
    <property type="entry name" value="ATP SYNTHASE GAMMA CHAIN"/>
    <property type="match status" value="1"/>
</dbReference>
<dbReference type="Proteomes" id="UP000095546">
    <property type="component" value="Unassembled WGS sequence"/>
</dbReference>
<evidence type="ECO:0000256" key="2">
    <source>
        <dbReference type="ARBA" id="ARBA00004170"/>
    </source>
</evidence>
<keyword evidence="6 10" id="KW-0406">Ion transport</keyword>
<evidence type="ECO:0000256" key="4">
    <source>
        <dbReference type="ARBA" id="ARBA00022448"/>
    </source>
</evidence>
<keyword evidence="10" id="KW-1003">Cell membrane</keyword>
<dbReference type="EMBL" id="CYYU01000005">
    <property type="protein sequence ID" value="CUN66964.1"/>
    <property type="molecule type" value="Genomic_DNA"/>
</dbReference>